<keyword evidence="6" id="KW-1185">Reference proteome</keyword>
<comment type="caution">
    <text evidence="5">The sequence shown here is derived from an EMBL/GenBank/DDBJ whole genome shotgun (WGS) entry which is preliminary data.</text>
</comment>
<dbReference type="InterPro" id="IPR055754">
    <property type="entry name" value="DUF7330"/>
</dbReference>
<reference evidence="5 6" key="1">
    <citation type="journal article" date="2024" name="J Genomics">
        <title>Draft genome sequencing and assembly of Favolaschia claudopus CIRM-BRFM 2984 isolated from oak limbs.</title>
        <authorList>
            <person name="Navarro D."/>
            <person name="Drula E."/>
            <person name="Chaduli D."/>
            <person name="Cazenave R."/>
            <person name="Ahrendt S."/>
            <person name="Wang J."/>
            <person name="Lipzen A."/>
            <person name="Daum C."/>
            <person name="Barry K."/>
            <person name="Grigoriev I.V."/>
            <person name="Favel A."/>
            <person name="Rosso M.N."/>
            <person name="Martin F."/>
        </authorList>
    </citation>
    <scope>NUCLEOTIDE SEQUENCE [LARGE SCALE GENOMIC DNA]</scope>
    <source>
        <strain evidence="5 6">CIRM-BRFM 2984</strain>
    </source>
</reference>
<feature type="domain" description="DUF7330" evidence="4">
    <location>
        <begin position="3"/>
        <end position="167"/>
    </location>
</feature>
<dbReference type="EMBL" id="JAWWNJ010000034">
    <property type="protein sequence ID" value="KAK7025275.1"/>
    <property type="molecule type" value="Genomic_DNA"/>
</dbReference>
<dbReference type="PANTHER" id="PTHR30575:SF0">
    <property type="entry name" value="XAA-ARG DIPEPTIDASE"/>
    <property type="match status" value="1"/>
</dbReference>
<name>A0AAW0BHN4_9AGAR</name>
<feature type="compositionally biased region" description="Basic residues" evidence="2">
    <location>
        <begin position="19"/>
        <end position="28"/>
    </location>
</feature>
<dbReference type="Gene3D" id="3.30.70.360">
    <property type="match status" value="1"/>
</dbReference>
<dbReference type="InterPro" id="IPR052030">
    <property type="entry name" value="Peptidase_M20/M20A_hydrolases"/>
</dbReference>
<dbReference type="AlphaFoldDB" id="A0AAW0BHN4"/>
<organism evidence="5 6">
    <name type="scientific">Favolaschia claudopus</name>
    <dbReference type="NCBI Taxonomy" id="2862362"/>
    <lineage>
        <taxon>Eukaryota</taxon>
        <taxon>Fungi</taxon>
        <taxon>Dikarya</taxon>
        <taxon>Basidiomycota</taxon>
        <taxon>Agaricomycotina</taxon>
        <taxon>Agaricomycetes</taxon>
        <taxon>Agaricomycetidae</taxon>
        <taxon>Agaricales</taxon>
        <taxon>Marasmiineae</taxon>
        <taxon>Mycenaceae</taxon>
        <taxon>Favolaschia</taxon>
    </lineage>
</organism>
<dbReference type="Gene3D" id="3.40.630.10">
    <property type="entry name" value="Zn peptidases"/>
    <property type="match status" value="1"/>
</dbReference>
<evidence type="ECO:0000259" key="3">
    <source>
        <dbReference type="Pfam" id="PF07687"/>
    </source>
</evidence>
<dbReference type="GO" id="GO:0016805">
    <property type="term" value="F:dipeptidase activity"/>
    <property type="evidence" value="ECO:0007669"/>
    <property type="project" value="TreeGrafter"/>
</dbReference>
<evidence type="ECO:0000256" key="2">
    <source>
        <dbReference type="SAM" id="MobiDB-lite"/>
    </source>
</evidence>
<gene>
    <name evidence="5" type="ORF">R3P38DRAFT_3316801</name>
</gene>
<accession>A0AAW0BHN4</accession>
<evidence type="ECO:0000313" key="6">
    <source>
        <dbReference type="Proteomes" id="UP001362999"/>
    </source>
</evidence>
<protein>
    <submittedName>
        <fullName evidence="5">Aminoacylase 1-like protein 2</fullName>
    </submittedName>
</protein>
<dbReference type="PANTHER" id="PTHR30575">
    <property type="entry name" value="PEPTIDASE M20"/>
    <property type="match status" value="1"/>
</dbReference>
<dbReference type="CDD" id="cd05672">
    <property type="entry name" value="M20_ACY1L2-like"/>
    <property type="match status" value="1"/>
</dbReference>
<proteinExistence type="inferred from homology"/>
<dbReference type="Pfam" id="PF24016">
    <property type="entry name" value="DUF7330"/>
    <property type="match status" value="1"/>
</dbReference>
<evidence type="ECO:0000259" key="4">
    <source>
        <dbReference type="Pfam" id="PF24016"/>
    </source>
</evidence>
<dbReference type="FunFam" id="3.30.70.360:FF:000004">
    <property type="entry name" value="Peptidase M20 domain-containing protein 2"/>
    <property type="match status" value="1"/>
</dbReference>
<dbReference type="InterPro" id="IPR036264">
    <property type="entry name" value="Bact_exopeptidase_dim_dom"/>
</dbReference>
<dbReference type="Pfam" id="PF01546">
    <property type="entry name" value="Peptidase_M20"/>
    <property type="match status" value="1"/>
</dbReference>
<dbReference type="SUPFAM" id="SSF53187">
    <property type="entry name" value="Zn-dependent exopeptidases"/>
    <property type="match status" value="1"/>
</dbReference>
<evidence type="ECO:0000313" key="5">
    <source>
        <dbReference type="EMBL" id="KAK7025275.1"/>
    </source>
</evidence>
<dbReference type="InterPro" id="IPR011650">
    <property type="entry name" value="Peptidase_M20_dimer"/>
</dbReference>
<dbReference type="Pfam" id="PF07687">
    <property type="entry name" value="M20_dimer"/>
    <property type="match status" value="1"/>
</dbReference>
<feature type="region of interest" description="Disordered" evidence="2">
    <location>
        <begin position="1"/>
        <end position="34"/>
    </location>
</feature>
<comment type="similarity">
    <text evidence="1">Belongs to the peptidase M20A family.</text>
</comment>
<evidence type="ECO:0000256" key="1">
    <source>
        <dbReference type="ARBA" id="ARBA00006247"/>
    </source>
</evidence>
<feature type="domain" description="Peptidase M20 dimerisation" evidence="3">
    <location>
        <begin position="476"/>
        <end position="571"/>
    </location>
</feature>
<sequence length="716" mass="77466">MPGTYYVDPQKPGSELTNKKSKKARKKKAAPDASFRSRSARIAIDLGTTGFVRDAPKASVVVVSKSGTILLNLLPAEDETKPRFDLDIESNSGTVAVFIPRTYGGAIQLYTKSGTFEFLPALSQHLNVVKARDTESLVLFGKQVPPSSQLPSDFCQIRTRSGKIIVGLSGEDTYVEEIGLWKRIGDFTVDNVITRPTRVVQSALIHLTLQPMFAIFGWSLRRPVSPFSYMSPRQAGCFGTWFRRKQVSAEPSKTHEISSPLGKSSATAVVSSASSELKCNYITPCDHSYADMGDWWSQSDVQPPAYDASAFDSVIDSTLDELSPQLRKLSMEIHSHPELAFCEVFAHDVLTTFMGSRGFTVTKGYLGLATAFKAEFTHGEGGRVLGINSGHACGHNLIAWSGCGVALALKAALETYDIPGKVVLLGTPAEESGGGKIILLERGAYDGMDLCVMCHPAPGPPQSANIGGSIAVQDITVEYAGRTAHAGAAPWEGRNALDAAFLAYSSVSVLRQQMRPDHRVHGVIESNGEMTPNGNTVIPDYAKMHWLVRAPTSSDLTAFVERVKQCFQAAALATGCEIKLHFEHPYLELRQNEVLGREFADIVYKRYNMATTGLTSSASTDFGNVSYAMPALHPGFAIPTEPNGGNHTIGFTKAAASEEAHMQTLRVTKALAHTGLRALRDAEFFKQASNAHNSIALSKNLSSSENNVLSIHLMCS</sequence>
<dbReference type="InterPro" id="IPR002933">
    <property type="entry name" value="Peptidase_M20"/>
</dbReference>
<dbReference type="SUPFAM" id="SSF55031">
    <property type="entry name" value="Bacterial exopeptidase dimerisation domain"/>
    <property type="match status" value="1"/>
</dbReference>
<dbReference type="Proteomes" id="UP001362999">
    <property type="component" value="Unassembled WGS sequence"/>
</dbReference>